<dbReference type="AlphaFoldDB" id="A0A1G2IB95"/>
<dbReference type="EMBL" id="MHPA01000031">
    <property type="protein sequence ID" value="OGZ72005.1"/>
    <property type="molecule type" value="Genomic_DNA"/>
</dbReference>
<dbReference type="SUPFAM" id="SSF109604">
    <property type="entry name" value="HD-domain/PDEase-like"/>
    <property type="match status" value="1"/>
</dbReference>
<gene>
    <name evidence="1" type="ORF">A2908_01005</name>
</gene>
<protein>
    <recommendedName>
        <fullName evidence="3">HD domain-containing protein</fullName>
    </recommendedName>
</protein>
<proteinExistence type="predicted"/>
<comment type="caution">
    <text evidence="1">The sequence shown here is derived from an EMBL/GenBank/DDBJ whole genome shotgun (WGS) entry which is preliminary data.</text>
</comment>
<evidence type="ECO:0008006" key="3">
    <source>
        <dbReference type="Google" id="ProtNLM"/>
    </source>
</evidence>
<evidence type="ECO:0000313" key="2">
    <source>
        <dbReference type="Proteomes" id="UP000176774"/>
    </source>
</evidence>
<name>A0A1G2IB95_9BACT</name>
<evidence type="ECO:0000313" key="1">
    <source>
        <dbReference type="EMBL" id="OGZ72005.1"/>
    </source>
</evidence>
<reference evidence="1 2" key="1">
    <citation type="journal article" date="2016" name="Nat. Commun.">
        <title>Thousands of microbial genomes shed light on interconnected biogeochemical processes in an aquifer system.</title>
        <authorList>
            <person name="Anantharaman K."/>
            <person name="Brown C.T."/>
            <person name="Hug L.A."/>
            <person name="Sharon I."/>
            <person name="Castelle C.J."/>
            <person name="Probst A.J."/>
            <person name="Thomas B.C."/>
            <person name="Singh A."/>
            <person name="Wilkins M.J."/>
            <person name="Karaoz U."/>
            <person name="Brodie E.L."/>
            <person name="Williams K.H."/>
            <person name="Hubbard S.S."/>
            <person name="Banfield J.F."/>
        </authorList>
    </citation>
    <scope>NUCLEOTIDE SEQUENCE [LARGE SCALE GENOMIC DNA]</scope>
</reference>
<organism evidence="1 2">
    <name type="scientific">Candidatus Staskawiczbacteria bacterium RIFCSPLOWO2_01_FULL_38_12b</name>
    <dbReference type="NCBI Taxonomy" id="1802214"/>
    <lineage>
        <taxon>Bacteria</taxon>
        <taxon>Candidatus Staskawicziibacteriota</taxon>
    </lineage>
</organism>
<accession>A0A1G2IB95</accession>
<sequence length="294" mass="32821">MHLPFEEMKVRLESLRCLASDHIGTNYEESRDPYQQRPYHSRWHTFDTHARFVSLASAVRNRNPDLISESDIMAGEAAAFAHDTDQTCMYVTGPFGKMRKRFSGPIEGASAIWCIRMMDQVGGFTPSQKEVAAEAIMGTVPAWDGVKNRLIQPNLRPGVKLATILLAIADLGGGVMGGTAFAKEGRLVFVEDNLFVLEALLETGMRDVPSNAQFLCEKIVAYMGSQIGFLKGVADRLEEEILPLVLVEVRDPIRSVCTGTTAADKACRGVWEWTQEMADKKDYMNLFRFMGYRV</sequence>
<dbReference type="Proteomes" id="UP000176774">
    <property type="component" value="Unassembled WGS sequence"/>
</dbReference>